<keyword evidence="3" id="KW-1185">Reference proteome</keyword>
<reference evidence="2 3" key="1">
    <citation type="submission" date="2021-12" db="EMBL/GenBank/DDBJ databases">
        <title>Discovery of the Pendulisporaceae a myxobacterial family with distinct sporulation behavior and unique specialized metabolism.</title>
        <authorList>
            <person name="Garcia R."/>
            <person name="Popoff A."/>
            <person name="Bader C.D."/>
            <person name="Loehr J."/>
            <person name="Walesch S."/>
            <person name="Walt C."/>
            <person name="Boldt J."/>
            <person name="Bunk B."/>
            <person name="Haeckl F.J.F.P.J."/>
            <person name="Gunesch A.P."/>
            <person name="Birkelbach J."/>
            <person name="Nuebel U."/>
            <person name="Pietschmann T."/>
            <person name="Bach T."/>
            <person name="Mueller R."/>
        </authorList>
    </citation>
    <scope>NUCLEOTIDE SEQUENCE [LARGE SCALE GENOMIC DNA]</scope>
    <source>
        <strain evidence="2 3">MSr12523</strain>
    </source>
</reference>
<keyword evidence="2" id="KW-0808">Transferase</keyword>
<dbReference type="SUPFAM" id="SSF53335">
    <property type="entry name" value="S-adenosyl-L-methionine-dependent methyltransferases"/>
    <property type="match status" value="1"/>
</dbReference>
<dbReference type="CDD" id="cd02440">
    <property type="entry name" value="AdoMet_MTases"/>
    <property type="match status" value="1"/>
</dbReference>
<accession>A0ABZ2KEV1</accession>
<organism evidence="2 3">
    <name type="scientific">Pendulispora brunnea</name>
    <dbReference type="NCBI Taxonomy" id="2905690"/>
    <lineage>
        <taxon>Bacteria</taxon>
        <taxon>Pseudomonadati</taxon>
        <taxon>Myxococcota</taxon>
        <taxon>Myxococcia</taxon>
        <taxon>Myxococcales</taxon>
        <taxon>Sorangiineae</taxon>
        <taxon>Pendulisporaceae</taxon>
        <taxon>Pendulispora</taxon>
    </lineage>
</organism>
<keyword evidence="2" id="KW-0489">Methyltransferase</keyword>
<dbReference type="Gene3D" id="3.40.50.150">
    <property type="entry name" value="Vaccinia Virus protein VP39"/>
    <property type="match status" value="1"/>
</dbReference>
<protein>
    <submittedName>
        <fullName evidence="2">Methyltransferase domain-containing protein</fullName>
    </submittedName>
</protein>
<evidence type="ECO:0000259" key="1">
    <source>
        <dbReference type="Pfam" id="PF13847"/>
    </source>
</evidence>
<dbReference type="EMBL" id="CP089982">
    <property type="protein sequence ID" value="WXA95615.1"/>
    <property type="molecule type" value="Genomic_DNA"/>
</dbReference>
<dbReference type="InterPro" id="IPR029063">
    <property type="entry name" value="SAM-dependent_MTases_sf"/>
</dbReference>
<name>A0ABZ2KEV1_9BACT</name>
<dbReference type="PANTHER" id="PTHR43591">
    <property type="entry name" value="METHYLTRANSFERASE"/>
    <property type="match status" value="1"/>
</dbReference>
<gene>
    <name evidence="2" type="ORF">LZC95_02000</name>
</gene>
<dbReference type="GO" id="GO:0008168">
    <property type="term" value="F:methyltransferase activity"/>
    <property type="evidence" value="ECO:0007669"/>
    <property type="project" value="UniProtKB-KW"/>
</dbReference>
<sequence length="253" mass="27670">MFRNLTLAFSEIQQWKRLSHLLLHVSRGDRVLDIGCGTGADAIALAPRVGTKGRVVGVDPDAIRIAIARSSAESLRIPVTFQRADIHELPFADGSFTHSRLDRMLHSFSDLGIALREAMRVTVAGGRFVLIEPDWRTLTIAGGDPKVTPAVLDAARNVAPTPAFGSDLRCRLSAIGLHVLERHYFELELRDFAIARALFSLETLLARASASHVTVAEAERWLRSLQFASATGTFRCTLGSVTVLAMKSANFPR</sequence>
<evidence type="ECO:0000313" key="2">
    <source>
        <dbReference type="EMBL" id="WXA95615.1"/>
    </source>
</evidence>
<dbReference type="PANTHER" id="PTHR43591:SF78">
    <property type="entry name" value="SLR0407 PROTEIN"/>
    <property type="match status" value="1"/>
</dbReference>
<dbReference type="InterPro" id="IPR025714">
    <property type="entry name" value="Methyltranfer_dom"/>
</dbReference>
<dbReference type="Pfam" id="PF13847">
    <property type="entry name" value="Methyltransf_31"/>
    <property type="match status" value="1"/>
</dbReference>
<dbReference type="Proteomes" id="UP001379533">
    <property type="component" value="Chromosome"/>
</dbReference>
<dbReference type="GO" id="GO:0032259">
    <property type="term" value="P:methylation"/>
    <property type="evidence" value="ECO:0007669"/>
    <property type="project" value="UniProtKB-KW"/>
</dbReference>
<evidence type="ECO:0000313" key="3">
    <source>
        <dbReference type="Proteomes" id="UP001379533"/>
    </source>
</evidence>
<dbReference type="RefSeq" id="WP_394846221.1">
    <property type="nucleotide sequence ID" value="NZ_CP089982.1"/>
</dbReference>
<feature type="domain" description="Methyltransferase" evidence="1">
    <location>
        <begin position="27"/>
        <end position="134"/>
    </location>
</feature>
<proteinExistence type="predicted"/>